<gene>
    <name evidence="1" type="ordered locus">SCAB_7691</name>
</gene>
<dbReference type="InterPro" id="IPR019587">
    <property type="entry name" value="Polyketide_cyclase/dehydratase"/>
</dbReference>
<dbReference type="SUPFAM" id="SSF55961">
    <property type="entry name" value="Bet v1-like"/>
    <property type="match status" value="1"/>
</dbReference>
<dbReference type="KEGG" id="scb:SCAB_7691"/>
<dbReference type="CDD" id="cd07812">
    <property type="entry name" value="SRPBCC"/>
    <property type="match status" value="1"/>
</dbReference>
<dbReference type="InterPro" id="IPR023393">
    <property type="entry name" value="START-like_dom_sf"/>
</dbReference>
<keyword evidence="2" id="KW-1185">Reference proteome</keyword>
<dbReference type="eggNOG" id="COG3427">
    <property type="taxonomic scope" value="Bacteria"/>
</dbReference>
<protein>
    <recommendedName>
        <fullName evidence="3">Polyketide cyclase / dehydrase and lipid transport</fullName>
    </recommendedName>
</protein>
<dbReference type="Proteomes" id="UP000001444">
    <property type="component" value="Chromosome"/>
</dbReference>
<dbReference type="HOGENOM" id="CLU_132619_1_0_11"/>
<name>C9YYQ1_STRSW</name>
<evidence type="ECO:0000313" key="2">
    <source>
        <dbReference type="Proteomes" id="UP000001444"/>
    </source>
</evidence>
<evidence type="ECO:0000313" key="1">
    <source>
        <dbReference type="EMBL" id="CBG67956.1"/>
    </source>
</evidence>
<sequence length="167" mass="18178">MGRGPPPGAFMESMTSRSVVVERRVGASQGRVWEALTDLRRMDRMLGGVTRVEVLTDGVFGVGTRWRETRRMFGKDATEEMWVTVSEPPERYVVEAESHGSRYVSQWLLRADGPGSTTILLTFSAEPTGAVAGLLARVMGPIGARAVRRAVAKDLDDVARWVEGGGG</sequence>
<accession>C9YYQ1</accession>
<evidence type="ECO:0008006" key="3">
    <source>
        <dbReference type="Google" id="ProtNLM"/>
    </source>
</evidence>
<dbReference type="STRING" id="680198.SCAB_7691"/>
<dbReference type="Pfam" id="PF10604">
    <property type="entry name" value="Polyketide_cyc2"/>
    <property type="match status" value="1"/>
</dbReference>
<dbReference type="Gene3D" id="3.30.530.20">
    <property type="match status" value="1"/>
</dbReference>
<reference evidence="1 2" key="1">
    <citation type="journal article" date="2010" name="Mol. Plant Microbe Interact.">
        <title>Streptomyces scabies 87-22 contains a coronafacic acid-like biosynthetic cluster that contributes to plant-microbe interactions.</title>
        <authorList>
            <person name="Bignell D.R."/>
            <person name="Seipke R.F."/>
            <person name="Huguet-Tapia J.C."/>
            <person name="Chambers A.H."/>
            <person name="Parry R.J."/>
            <person name="Loria R."/>
        </authorList>
    </citation>
    <scope>NUCLEOTIDE SEQUENCE [LARGE SCALE GENOMIC DNA]</scope>
    <source>
        <strain evidence="1 2">87.22</strain>
    </source>
</reference>
<dbReference type="EMBL" id="FN554889">
    <property type="protein sequence ID" value="CBG67956.1"/>
    <property type="molecule type" value="Genomic_DNA"/>
</dbReference>
<dbReference type="AlphaFoldDB" id="C9YYQ1"/>
<organism evidence="1 2">
    <name type="scientific">Streptomyces scabiei (strain 87.22)</name>
    <dbReference type="NCBI Taxonomy" id="680198"/>
    <lineage>
        <taxon>Bacteria</taxon>
        <taxon>Bacillati</taxon>
        <taxon>Actinomycetota</taxon>
        <taxon>Actinomycetes</taxon>
        <taxon>Kitasatosporales</taxon>
        <taxon>Streptomycetaceae</taxon>
        <taxon>Streptomyces</taxon>
    </lineage>
</organism>
<proteinExistence type="predicted"/>